<dbReference type="OrthoDB" id="2135488at2759"/>
<comment type="caution">
    <text evidence="3">The sequence shown here is derived from an EMBL/GenBank/DDBJ whole genome shotgun (WGS) entry which is preliminary data.</text>
</comment>
<evidence type="ECO:0000313" key="4">
    <source>
        <dbReference type="Proteomes" id="UP000053317"/>
    </source>
</evidence>
<dbReference type="AlphaFoldDB" id="A0A0G2F478"/>
<dbReference type="Proteomes" id="UP000053317">
    <property type="component" value="Unassembled WGS sequence"/>
</dbReference>
<gene>
    <name evidence="3" type="ORF">UCRPC4_g00253</name>
</gene>
<name>A0A0G2F478_PHACM</name>
<reference evidence="3 4" key="1">
    <citation type="submission" date="2015-05" db="EMBL/GenBank/DDBJ databases">
        <title>Distinctive expansion of gene families associated with plant cell wall degradation and secondary metabolism in the genomes of grapevine trunk pathogens.</title>
        <authorList>
            <person name="Lawrence D.P."/>
            <person name="Travadon R."/>
            <person name="Rolshausen P.E."/>
            <person name="Baumgartner K."/>
        </authorList>
    </citation>
    <scope>NUCLEOTIDE SEQUENCE [LARGE SCALE GENOMIC DNA]</scope>
    <source>
        <strain evidence="3">UCRPC4</strain>
    </source>
</reference>
<accession>A0A0G2F478</accession>
<dbReference type="GO" id="GO:0016787">
    <property type="term" value="F:hydrolase activity"/>
    <property type="evidence" value="ECO:0007669"/>
    <property type="project" value="UniProtKB-KW"/>
</dbReference>
<evidence type="ECO:0000259" key="2">
    <source>
        <dbReference type="Pfam" id="PF04909"/>
    </source>
</evidence>
<protein>
    <submittedName>
        <fullName evidence="3">Putative amidohydrolase family protein</fullName>
    </submittedName>
</protein>
<proteinExistence type="inferred from homology"/>
<keyword evidence="4" id="KW-1185">Reference proteome</keyword>
<keyword evidence="3" id="KW-0378">Hydrolase</keyword>
<dbReference type="Pfam" id="PF04909">
    <property type="entry name" value="Amidohydro_2"/>
    <property type="match status" value="1"/>
</dbReference>
<evidence type="ECO:0000313" key="3">
    <source>
        <dbReference type="EMBL" id="KKY29064.1"/>
    </source>
</evidence>
<sequence length="372" mass="41690">MTEYPIVDSHIHLYPESHIKTLAWGKDLPSGHPLNQQQSVTEYKTAAETASDTLKGFVFLETDRISQSVPSNWSDASASDDSYPDPPEWKHPLDEISYLSRIAIGQPIENEGHIEADSSPCLAFIPWAPITAGATVLSKYHTLALSRCHPSSRHLLRGYRYLFQDKPAGTMLTPEVISSLQFLGRNNLTFDLGVDARQGGLHQLEEAAELLSRLSQQQQQQQQQQTSDLLPKIIINHLCKPDIRSPSTSQSFASWSTHLTSLSNYPESYLKLSGLFSELRPQSPSSLPTIEVLHTQIKPWTDFVFDVFGPKRIMFGSDWPVCNVGGGGGEWSWRRWRELVQQVCEDRGLTEDEMRALWAGTAKEAYGLEVGL</sequence>
<feature type="domain" description="Amidohydrolase-related" evidence="2">
    <location>
        <begin position="230"/>
        <end position="368"/>
    </location>
</feature>
<organism evidence="3 4">
    <name type="scientific">Phaeomoniella chlamydospora</name>
    <name type="common">Phaeoacremonium chlamydosporum</name>
    <dbReference type="NCBI Taxonomy" id="158046"/>
    <lineage>
        <taxon>Eukaryota</taxon>
        <taxon>Fungi</taxon>
        <taxon>Dikarya</taxon>
        <taxon>Ascomycota</taxon>
        <taxon>Pezizomycotina</taxon>
        <taxon>Eurotiomycetes</taxon>
        <taxon>Chaetothyriomycetidae</taxon>
        <taxon>Phaeomoniellales</taxon>
        <taxon>Phaeomoniellaceae</taxon>
        <taxon>Phaeomoniella</taxon>
    </lineage>
</organism>
<dbReference type="InterPro" id="IPR006680">
    <property type="entry name" value="Amidohydro-rel"/>
</dbReference>
<dbReference type="Gene3D" id="3.20.20.140">
    <property type="entry name" value="Metal-dependent hydrolases"/>
    <property type="match status" value="1"/>
</dbReference>
<dbReference type="InterPro" id="IPR052350">
    <property type="entry name" value="Metallo-dep_Lactonases"/>
</dbReference>
<dbReference type="PANTHER" id="PTHR43569:SF2">
    <property type="entry name" value="AMIDOHYDROLASE-RELATED DOMAIN-CONTAINING PROTEIN"/>
    <property type="match status" value="1"/>
</dbReference>
<comment type="similarity">
    <text evidence="1">Belongs to the metallo-dependent hydrolases superfamily.</text>
</comment>
<dbReference type="EMBL" id="LCWF01000006">
    <property type="protein sequence ID" value="KKY29064.1"/>
    <property type="molecule type" value="Genomic_DNA"/>
</dbReference>
<dbReference type="PANTHER" id="PTHR43569">
    <property type="entry name" value="AMIDOHYDROLASE"/>
    <property type="match status" value="1"/>
</dbReference>
<reference evidence="3 4" key="2">
    <citation type="submission" date="2015-05" db="EMBL/GenBank/DDBJ databases">
        <authorList>
            <person name="Morales-Cruz A."/>
            <person name="Amrine K.C."/>
            <person name="Cantu D."/>
        </authorList>
    </citation>
    <scope>NUCLEOTIDE SEQUENCE [LARGE SCALE GENOMIC DNA]</scope>
    <source>
        <strain evidence="3">UCRPC4</strain>
    </source>
</reference>
<dbReference type="SUPFAM" id="SSF51556">
    <property type="entry name" value="Metallo-dependent hydrolases"/>
    <property type="match status" value="1"/>
</dbReference>
<dbReference type="InterPro" id="IPR032466">
    <property type="entry name" value="Metal_Hydrolase"/>
</dbReference>
<evidence type="ECO:0000256" key="1">
    <source>
        <dbReference type="ARBA" id="ARBA00038310"/>
    </source>
</evidence>